<dbReference type="RefSeq" id="WP_012216753.1">
    <property type="nucleotide sequence ID" value="NC_010086.1"/>
</dbReference>
<dbReference type="eggNOG" id="COG2268">
    <property type="taxonomic scope" value="Bacteria"/>
</dbReference>
<keyword evidence="1" id="KW-0472">Membrane</keyword>
<keyword evidence="1" id="KW-0812">Transmembrane</keyword>
<sequence>MTRQDASLALLEKAKAIALDDCEFCEKSGLAILPIRAAVMRRNSGAPNLPKNLQPVDGQGGKSLCLTGPAAAYTGRTLREGFLYVYDERGTWEKYWITQRGYLMKLPVGVPLNSAYVEGREPCNKTGHREIAACITVKAPKSARRIWVGYSVAEWTPRVLELNQEEAYRSRHMRVFDVKKWMESGKAPHAQALDSVASVVAEYAPKSKVDTFAFSPYAFNSRASTADSLLHAATSLGPGPGAMLVIDDPAGMATEIGAIAAELHNEFMAVGERSRKLSVSTAILSLQSAVADRAEINAIVEGDELEQDGHWVPDGVGRMTYVANPPKLPDTTVADLRDASKKSWDKYLNDYDEIARGDWHNQFNTEYGQFHDEILHPLAMSHVQWMTSNQMLNYLDCTHDDASAGVGLVYARTLTACIQATEQFKPCAQLYIRWLNGVISDDRNILLRGIVLNLKGSRKKFLESLKPEVAWKTIGWDNLMLAFNNAIDGVAKQAPEVLGKLLASLGGSITQVLQSAADGPVRHALVACGVVSGRAVVPVELTGSYKAYRASLIRQLLKASGVKKISENAMRREVSLALRRLQIRGEPMNAVVSTKFLVMIDEESIKGMPKGLNKAEQAKWLASSVRSAEEIERLNLSAWQERVNVSQKMATAGKALPFIGNMLAGLFQWAAYQKVSKDLAGSMKDDRLETQFRLGSAVIALGSTVADSIARAASNLAETTLLKGRAAVLEVVGHVFGSVSKLLGILAAGINAFWDGKNALEAYQQKNFPLAGALTISAFSGVVSAFLIVSGSVFWSIVAIFICIGSGVTSIFFQDDKIDKWLKRCHWGFLGKKQRYQSWEEELSDLAVVTGG</sequence>
<dbReference type="KEGG" id="bmj:BMULJ_04585"/>
<dbReference type="Proteomes" id="UP000008815">
    <property type="component" value="Chromosome 2"/>
</dbReference>
<proteinExistence type="predicted"/>
<evidence type="ECO:0000259" key="2">
    <source>
        <dbReference type="Pfam" id="PF20249"/>
    </source>
</evidence>
<dbReference type="AlphaFoldDB" id="A0A0H3KMF7"/>
<dbReference type="STRING" id="395019.BMULJ_04585"/>
<feature type="transmembrane region" description="Helical" evidence="1">
    <location>
        <begin position="794"/>
        <end position="813"/>
    </location>
</feature>
<dbReference type="InterPro" id="IPR048126">
    <property type="entry name" value="Toxin_VasX"/>
</dbReference>
<protein>
    <recommendedName>
        <fullName evidence="2">Toxin VasX N-terminal region domain-containing protein</fullName>
    </recommendedName>
</protein>
<reference evidence="3 4" key="1">
    <citation type="submission" date="2007-04" db="EMBL/GenBank/DDBJ databases">
        <title>Complete genome sequence of Burkholderia multivorans ATCC 17616.</title>
        <authorList>
            <person name="Ohtsubo Y."/>
            <person name="Yamashita A."/>
            <person name="Kurokawa K."/>
            <person name="Takami H."/>
            <person name="Yuhara S."/>
            <person name="Nishiyama E."/>
            <person name="Endo R."/>
            <person name="Miyazaki R."/>
            <person name="Ono A."/>
            <person name="Yano K."/>
            <person name="Ito M."/>
            <person name="Sota M."/>
            <person name="Yuji N."/>
            <person name="Hattori M."/>
            <person name="Tsuda M."/>
        </authorList>
    </citation>
    <scope>NUCLEOTIDE SEQUENCE [LARGE SCALE GENOMIC DNA]</scope>
    <source>
        <strain evidence="4">ATCC 17616 / 249</strain>
    </source>
</reference>
<evidence type="ECO:0000313" key="3">
    <source>
        <dbReference type="EMBL" id="BAG46436.1"/>
    </source>
</evidence>
<evidence type="ECO:0000256" key="1">
    <source>
        <dbReference type="SAM" id="Phobius"/>
    </source>
</evidence>
<feature type="transmembrane region" description="Helical" evidence="1">
    <location>
        <begin position="733"/>
        <end position="756"/>
    </location>
</feature>
<accession>A0A0H3KMF7</accession>
<dbReference type="Pfam" id="PF20249">
    <property type="entry name" value="VasX_N"/>
    <property type="match status" value="1"/>
</dbReference>
<dbReference type="NCBIfam" id="NF041559">
    <property type="entry name" value="BTH_I2691_fam"/>
    <property type="match status" value="1"/>
</dbReference>
<gene>
    <name evidence="3" type="ordered locus">BMULJ_04585</name>
</gene>
<feature type="transmembrane region" description="Helical" evidence="1">
    <location>
        <begin position="768"/>
        <end position="788"/>
    </location>
</feature>
<dbReference type="InterPro" id="IPR046864">
    <property type="entry name" value="VasX_N"/>
</dbReference>
<name>A0A0H3KMF7_BURM1</name>
<keyword evidence="1" id="KW-1133">Transmembrane helix</keyword>
<dbReference type="CDD" id="cd20707">
    <property type="entry name" value="MIX_III"/>
    <property type="match status" value="1"/>
</dbReference>
<dbReference type="KEGG" id="bmu:Bmul_3916"/>
<dbReference type="EMBL" id="AP009386">
    <property type="protein sequence ID" value="BAG46436.1"/>
    <property type="molecule type" value="Genomic_DNA"/>
</dbReference>
<keyword evidence="4" id="KW-1185">Reference proteome</keyword>
<feature type="domain" description="Toxin VasX N-terminal region" evidence="2">
    <location>
        <begin position="22"/>
        <end position="182"/>
    </location>
</feature>
<dbReference type="HOGENOM" id="CLU_013652_0_0_4"/>
<evidence type="ECO:0000313" key="4">
    <source>
        <dbReference type="Proteomes" id="UP000008815"/>
    </source>
</evidence>
<organism evidence="3 4">
    <name type="scientific">Burkholderia multivorans (strain ATCC 17616 / 249)</name>
    <dbReference type="NCBI Taxonomy" id="395019"/>
    <lineage>
        <taxon>Bacteria</taxon>
        <taxon>Pseudomonadati</taxon>
        <taxon>Pseudomonadota</taxon>
        <taxon>Betaproteobacteria</taxon>
        <taxon>Burkholderiales</taxon>
        <taxon>Burkholderiaceae</taxon>
        <taxon>Burkholderia</taxon>
        <taxon>Burkholderia cepacia complex</taxon>
    </lineage>
</organism>